<evidence type="ECO:0000259" key="4">
    <source>
        <dbReference type="PROSITE" id="PS50871"/>
    </source>
</evidence>
<keyword evidence="2" id="KW-0964">Secreted</keyword>
<dbReference type="AlphaFoldDB" id="A0A8S3RC19"/>
<proteinExistence type="predicted"/>
<dbReference type="PRINTS" id="PR00007">
    <property type="entry name" value="COMPLEMNTC1Q"/>
</dbReference>
<feature type="domain" description="C1q" evidence="4">
    <location>
        <begin position="75"/>
        <end position="207"/>
    </location>
</feature>
<dbReference type="InterPro" id="IPR008983">
    <property type="entry name" value="Tumour_necrosis_fac-like_dom"/>
</dbReference>
<protein>
    <recommendedName>
        <fullName evidence="4">C1q domain-containing protein</fullName>
    </recommendedName>
</protein>
<dbReference type="SUPFAM" id="SSF49842">
    <property type="entry name" value="TNF-like"/>
    <property type="match status" value="1"/>
</dbReference>
<evidence type="ECO:0000256" key="2">
    <source>
        <dbReference type="ARBA" id="ARBA00022525"/>
    </source>
</evidence>
<evidence type="ECO:0000256" key="1">
    <source>
        <dbReference type="ARBA" id="ARBA00004613"/>
    </source>
</evidence>
<organism evidence="5 6">
    <name type="scientific">Mytilus edulis</name>
    <name type="common">Blue mussel</name>
    <dbReference type="NCBI Taxonomy" id="6550"/>
    <lineage>
        <taxon>Eukaryota</taxon>
        <taxon>Metazoa</taxon>
        <taxon>Spiralia</taxon>
        <taxon>Lophotrochozoa</taxon>
        <taxon>Mollusca</taxon>
        <taxon>Bivalvia</taxon>
        <taxon>Autobranchia</taxon>
        <taxon>Pteriomorphia</taxon>
        <taxon>Mytilida</taxon>
        <taxon>Mytiloidea</taxon>
        <taxon>Mytilidae</taxon>
        <taxon>Mytilinae</taxon>
        <taxon>Mytilus</taxon>
    </lineage>
</organism>
<keyword evidence="3" id="KW-0732">Signal</keyword>
<dbReference type="OrthoDB" id="10071402at2759"/>
<comment type="subcellular location">
    <subcellularLocation>
        <location evidence="1">Secreted</location>
    </subcellularLocation>
</comment>
<dbReference type="Pfam" id="PF00386">
    <property type="entry name" value="C1q"/>
    <property type="match status" value="1"/>
</dbReference>
<dbReference type="Proteomes" id="UP000683360">
    <property type="component" value="Unassembled WGS sequence"/>
</dbReference>
<gene>
    <name evidence="5" type="ORF">MEDL_21227</name>
</gene>
<dbReference type="InterPro" id="IPR001073">
    <property type="entry name" value="C1q_dom"/>
</dbReference>
<comment type="caution">
    <text evidence="5">The sequence shown here is derived from an EMBL/GenBank/DDBJ whole genome shotgun (WGS) entry which is preliminary data.</text>
</comment>
<dbReference type="PANTHER" id="PTHR22923:SF116">
    <property type="entry name" value="C1Q DOMAIN-CONTAINING PROTEIN"/>
    <property type="match status" value="1"/>
</dbReference>
<keyword evidence="6" id="KW-1185">Reference proteome</keyword>
<accession>A0A8S3RC19</accession>
<sequence>MKYDRTKLSCIQKVDRNQTRQRTKYNVYKNLLVLSVNNCGDNKVAMMNVLLNYLILVTTSCVADQIINVGCESNGNKIRPAFHASMVRHPYTFSDPNEILRFEHVWTNIGDGYHSDTGVFVVPRDGLYQFMATLWSTDGKKCAASLFKNNERLNYGYAGTDHAQSNTVHALVILKKDDKIYFKNRGSTSFRCHGNYHSEFSGWFVHE</sequence>
<dbReference type="InterPro" id="IPR050822">
    <property type="entry name" value="Cerebellin_Synaptic_Org"/>
</dbReference>
<dbReference type="SMART" id="SM00110">
    <property type="entry name" value="C1Q"/>
    <property type="match status" value="1"/>
</dbReference>
<evidence type="ECO:0000256" key="3">
    <source>
        <dbReference type="ARBA" id="ARBA00022729"/>
    </source>
</evidence>
<dbReference type="EMBL" id="CAJPWZ010001065">
    <property type="protein sequence ID" value="CAG2206920.1"/>
    <property type="molecule type" value="Genomic_DNA"/>
</dbReference>
<evidence type="ECO:0000313" key="5">
    <source>
        <dbReference type="EMBL" id="CAG2206920.1"/>
    </source>
</evidence>
<dbReference type="PANTHER" id="PTHR22923">
    <property type="entry name" value="CEREBELLIN-RELATED"/>
    <property type="match status" value="1"/>
</dbReference>
<name>A0A8S3RC19_MYTED</name>
<dbReference type="GO" id="GO:0005576">
    <property type="term" value="C:extracellular region"/>
    <property type="evidence" value="ECO:0007669"/>
    <property type="project" value="UniProtKB-SubCell"/>
</dbReference>
<dbReference type="Gene3D" id="2.60.120.40">
    <property type="match status" value="1"/>
</dbReference>
<dbReference type="PROSITE" id="PS50871">
    <property type="entry name" value="C1Q"/>
    <property type="match status" value="1"/>
</dbReference>
<evidence type="ECO:0000313" key="6">
    <source>
        <dbReference type="Proteomes" id="UP000683360"/>
    </source>
</evidence>
<reference evidence="5" key="1">
    <citation type="submission" date="2021-03" db="EMBL/GenBank/DDBJ databases">
        <authorList>
            <person name="Bekaert M."/>
        </authorList>
    </citation>
    <scope>NUCLEOTIDE SEQUENCE</scope>
</reference>